<comment type="caution">
    <text evidence="1">The sequence shown here is derived from an EMBL/GenBank/DDBJ whole genome shotgun (WGS) entry which is preliminary data.</text>
</comment>
<gene>
    <name evidence="1" type="ORF">BDR25DRAFT_302735</name>
</gene>
<dbReference type="EMBL" id="MU003502">
    <property type="protein sequence ID" value="KAF2472622.1"/>
    <property type="molecule type" value="Genomic_DNA"/>
</dbReference>
<sequence length="67" mass="7240">MAMKAKKNQHTLLKDMPSNPPLTLFPAPSSHAHMTITDYNCFQGENSIAPPKDLLSTLPAGYSVPSS</sequence>
<proteinExistence type="predicted"/>
<dbReference type="Proteomes" id="UP000799755">
    <property type="component" value="Unassembled WGS sequence"/>
</dbReference>
<name>A0ACB6R0Q9_9PLEO</name>
<organism evidence="1 2">
    <name type="scientific">Lindgomyces ingoldianus</name>
    <dbReference type="NCBI Taxonomy" id="673940"/>
    <lineage>
        <taxon>Eukaryota</taxon>
        <taxon>Fungi</taxon>
        <taxon>Dikarya</taxon>
        <taxon>Ascomycota</taxon>
        <taxon>Pezizomycotina</taxon>
        <taxon>Dothideomycetes</taxon>
        <taxon>Pleosporomycetidae</taxon>
        <taxon>Pleosporales</taxon>
        <taxon>Lindgomycetaceae</taxon>
        <taxon>Lindgomyces</taxon>
    </lineage>
</organism>
<reference evidence="1" key="1">
    <citation type="journal article" date="2020" name="Stud. Mycol.">
        <title>101 Dothideomycetes genomes: a test case for predicting lifestyles and emergence of pathogens.</title>
        <authorList>
            <person name="Haridas S."/>
            <person name="Albert R."/>
            <person name="Binder M."/>
            <person name="Bloem J."/>
            <person name="Labutti K."/>
            <person name="Salamov A."/>
            <person name="Andreopoulos B."/>
            <person name="Baker S."/>
            <person name="Barry K."/>
            <person name="Bills G."/>
            <person name="Bluhm B."/>
            <person name="Cannon C."/>
            <person name="Castanera R."/>
            <person name="Culley D."/>
            <person name="Daum C."/>
            <person name="Ezra D."/>
            <person name="Gonzalez J."/>
            <person name="Henrissat B."/>
            <person name="Kuo A."/>
            <person name="Liang C."/>
            <person name="Lipzen A."/>
            <person name="Lutzoni F."/>
            <person name="Magnuson J."/>
            <person name="Mondo S."/>
            <person name="Nolan M."/>
            <person name="Ohm R."/>
            <person name="Pangilinan J."/>
            <person name="Park H.-J."/>
            <person name="Ramirez L."/>
            <person name="Alfaro M."/>
            <person name="Sun H."/>
            <person name="Tritt A."/>
            <person name="Yoshinaga Y."/>
            <person name="Zwiers L.-H."/>
            <person name="Turgeon B."/>
            <person name="Goodwin S."/>
            <person name="Spatafora J."/>
            <person name="Crous P."/>
            <person name="Grigoriev I."/>
        </authorList>
    </citation>
    <scope>NUCLEOTIDE SEQUENCE</scope>
    <source>
        <strain evidence="1">ATCC 200398</strain>
    </source>
</reference>
<keyword evidence="2" id="KW-1185">Reference proteome</keyword>
<evidence type="ECO:0000313" key="1">
    <source>
        <dbReference type="EMBL" id="KAF2472622.1"/>
    </source>
</evidence>
<accession>A0ACB6R0Q9</accession>
<evidence type="ECO:0000313" key="2">
    <source>
        <dbReference type="Proteomes" id="UP000799755"/>
    </source>
</evidence>
<protein>
    <submittedName>
        <fullName evidence="1">Uncharacterized protein</fullName>
    </submittedName>
</protein>